<name>A0ACC0LLZ9_RHOML</name>
<proteinExistence type="predicted"/>
<comment type="caution">
    <text evidence="1">The sequence shown here is derived from an EMBL/GenBank/DDBJ whole genome shotgun (WGS) entry which is preliminary data.</text>
</comment>
<gene>
    <name evidence="1" type="ORF">RHMOL_Rhmol12G0221400</name>
</gene>
<evidence type="ECO:0000313" key="1">
    <source>
        <dbReference type="EMBL" id="KAI8529384.1"/>
    </source>
</evidence>
<organism evidence="1 2">
    <name type="scientific">Rhododendron molle</name>
    <name type="common">Chinese azalea</name>
    <name type="synonym">Azalea mollis</name>
    <dbReference type="NCBI Taxonomy" id="49168"/>
    <lineage>
        <taxon>Eukaryota</taxon>
        <taxon>Viridiplantae</taxon>
        <taxon>Streptophyta</taxon>
        <taxon>Embryophyta</taxon>
        <taxon>Tracheophyta</taxon>
        <taxon>Spermatophyta</taxon>
        <taxon>Magnoliopsida</taxon>
        <taxon>eudicotyledons</taxon>
        <taxon>Gunneridae</taxon>
        <taxon>Pentapetalae</taxon>
        <taxon>asterids</taxon>
        <taxon>Ericales</taxon>
        <taxon>Ericaceae</taxon>
        <taxon>Ericoideae</taxon>
        <taxon>Rhodoreae</taxon>
        <taxon>Rhododendron</taxon>
    </lineage>
</organism>
<keyword evidence="2" id="KW-1185">Reference proteome</keyword>
<dbReference type="Proteomes" id="UP001062846">
    <property type="component" value="Chromosome 12"/>
</dbReference>
<reference evidence="1" key="1">
    <citation type="submission" date="2022-02" db="EMBL/GenBank/DDBJ databases">
        <title>Plant Genome Project.</title>
        <authorList>
            <person name="Zhang R.-G."/>
        </authorList>
    </citation>
    <scope>NUCLEOTIDE SEQUENCE</scope>
    <source>
        <strain evidence="1">AT1</strain>
    </source>
</reference>
<accession>A0ACC0LLZ9</accession>
<dbReference type="EMBL" id="CM046399">
    <property type="protein sequence ID" value="KAI8529384.1"/>
    <property type="molecule type" value="Genomic_DNA"/>
</dbReference>
<sequence length="267" mass="30443">MEEEQGPNIVSMKGSSPSIDPFFDPLISLDFEIESNSIGNHMMAEEKKDTVMDIVCWKPREEGDASTTGKENGFVIIIKSSERITKNRRPRMRFACERGGKYRPFINKAMDKGGHILQGMNLVRPKAIVNLGPRLMQSELESSEELTWRERNKAFLCKADLLDFESLRLAINGCDGVFHTASPVTDDPAPESQQHLFFDYGFAKEVWESVLPKCLVPQRISNWNPELGWAISFAAIMSFQSEIWIRKHPLALNLVRWKKQKSTECYG</sequence>
<protein>
    <submittedName>
        <fullName evidence="1">Uncharacterized protein</fullName>
    </submittedName>
</protein>
<evidence type="ECO:0000313" key="2">
    <source>
        <dbReference type="Proteomes" id="UP001062846"/>
    </source>
</evidence>